<gene>
    <name evidence="11" type="ORF">MERR_LOCUS2753</name>
</gene>
<comment type="cofactor">
    <cofactor evidence="9">
        <name>Ca(2+)</name>
        <dbReference type="ChEBI" id="CHEBI:29108"/>
    </cofactor>
</comment>
<keyword evidence="7 9" id="KW-0442">Lipid degradation</keyword>
<dbReference type="SUPFAM" id="SSF49562">
    <property type="entry name" value="C2 domain (Calcium/lipid-binding domain, CaLB)"/>
    <property type="match status" value="1"/>
</dbReference>
<dbReference type="SUPFAM" id="SSF56024">
    <property type="entry name" value="Phospholipase D/nuclease"/>
    <property type="match status" value="2"/>
</dbReference>
<dbReference type="PANTHER" id="PTHR18896:SF137">
    <property type="entry name" value="PHOSPHOLIPASE D ALPHA 4"/>
    <property type="match status" value="1"/>
</dbReference>
<keyword evidence="5 9" id="KW-0378">Hydrolase</keyword>
<dbReference type="PROSITE" id="PS50035">
    <property type="entry name" value="PLD"/>
    <property type="match status" value="2"/>
</dbReference>
<organism evidence="11 12">
    <name type="scientific">Microthlaspi erraticum</name>
    <dbReference type="NCBI Taxonomy" id="1685480"/>
    <lineage>
        <taxon>Eukaryota</taxon>
        <taxon>Viridiplantae</taxon>
        <taxon>Streptophyta</taxon>
        <taxon>Embryophyta</taxon>
        <taxon>Tracheophyta</taxon>
        <taxon>Spermatophyta</taxon>
        <taxon>Magnoliopsida</taxon>
        <taxon>eudicotyledons</taxon>
        <taxon>Gunneridae</taxon>
        <taxon>Pentapetalae</taxon>
        <taxon>rosids</taxon>
        <taxon>malvids</taxon>
        <taxon>Brassicales</taxon>
        <taxon>Brassicaceae</taxon>
        <taxon>Coluteocarpeae</taxon>
        <taxon>Microthlaspi</taxon>
    </lineage>
</organism>
<dbReference type="PIRSF" id="PIRSF036470">
    <property type="entry name" value="PLD_plant"/>
    <property type="match status" value="1"/>
</dbReference>
<keyword evidence="3" id="KW-0479">Metal-binding</keyword>
<dbReference type="Pfam" id="PF12357">
    <property type="entry name" value="PLD_C"/>
    <property type="match status" value="1"/>
</dbReference>
<dbReference type="InterPro" id="IPR024632">
    <property type="entry name" value="PLipase_D_C"/>
</dbReference>
<feature type="domain" description="PLD phosphodiesterase" evidence="10">
    <location>
        <begin position="301"/>
        <end position="339"/>
    </location>
</feature>
<dbReference type="InterPro" id="IPR001736">
    <property type="entry name" value="PLipase_D/transphosphatidylase"/>
</dbReference>
<dbReference type="GO" id="GO:0004630">
    <property type="term" value="F:phospholipase D activity"/>
    <property type="evidence" value="ECO:0007669"/>
    <property type="project" value="UniProtKB-EC"/>
</dbReference>
<name>A0A6D2HGW6_9BRAS</name>
<dbReference type="Gene3D" id="3.30.870.10">
    <property type="entry name" value="Endonuclease Chain A"/>
    <property type="match status" value="2"/>
</dbReference>
<evidence type="ECO:0000259" key="10">
    <source>
        <dbReference type="PROSITE" id="PS50035"/>
    </source>
</evidence>
<evidence type="ECO:0000256" key="2">
    <source>
        <dbReference type="ARBA" id="ARBA00012027"/>
    </source>
</evidence>
<dbReference type="GO" id="GO:0005886">
    <property type="term" value="C:plasma membrane"/>
    <property type="evidence" value="ECO:0007669"/>
    <property type="project" value="TreeGrafter"/>
</dbReference>
<keyword evidence="12" id="KW-1185">Reference proteome</keyword>
<dbReference type="AlphaFoldDB" id="A0A6D2HGW6"/>
<dbReference type="InterPro" id="IPR011402">
    <property type="entry name" value="PLipase_D_pln"/>
</dbReference>
<evidence type="ECO:0000256" key="4">
    <source>
        <dbReference type="ARBA" id="ARBA00022737"/>
    </source>
</evidence>
<comment type="caution">
    <text evidence="11">The sequence shown here is derived from an EMBL/GenBank/DDBJ whole genome shotgun (WGS) entry which is preliminary data.</text>
</comment>
<proteinExistence type="inferred from homology"/>
<keyword evidence="8" id="KW-0443">Lipid metabolism</keyword>
<dbReference type="InterPro" id="IPR015679">
    <property type="entry name" value="PLipase_D_fam"/>
</dbReference>
<evidence type="ECO:0000256" key="6">
    <source>
        <dbReference type="ARBA" id="ARBA00022837"/>
    </source>
</evidence>
<dbReference type="OrthoDB" id="14911at2759"/>
<dbReference type="CDD" id="cd09142">
    <property type="entry name" value="PLDc_pPLD_like_2"/>
    <property type="match status" value="1"/>
</dbReference>
<reference evidence="11" key="1">
    <citation type="submission" date="2020-01" db="EMBL/GenBank/DDBJ databases">
        <authorList>
            <person name="Mishra B."/>
        </authorList>
    </citation>
    <scope>NUCLEOTIDE SEQUENCE [LARGE SCALE GENOMIC DNA]</scope>
</reference>
<protein>
    <recommendedName>
        <fullName evidence="2 9">Phospholipase D</fullName>
        <ecNumber evidence="2 9">3.1.4.4</ecNumber>
    </recommendedName>
</protein>
<dbReference type="PANTHER" id="PTHR18896">
    <property type="entry name" value="PHOSPHOLIPASE D"/>
    <property type="match status" value="1"/>
</dbReference>
<evidence type="ECO:0000313" key="12">
    <source>
        <dbReference type="Proteomes" id="UP000467841"/>
    </source>
</evidence>
<comment type="similarity">
    <text evidence="9">Belongs to the phospholipase D family. C2-PLD subfamily.</text>
</comment>
<dbReference type="GO" id="GO:0005509">
    <property type="term" value="F:calcium ion binding"/>
    <property type="evidence" value="ECO:0007669"/>
    <property type="project" value="InterPro"/>
</dbReference>
<evidence type="ECO:0000256" key="1">
    <source>
        <dbReference type="ARBA" id="ARBA00000798"/>
    </source>
</evidence>
<dbReference type="SMART" id="SM00155">
    <property type="entry name" value="PLDc"/>
    <property type="match status" value="2"/>
</dbReference>
<dbReference type="GO" id="GO:0009395">
    <property type="term" value="P:phospholipid catabolic process"/>
    <property type="evidence" value="ECO:0007669"/>
    <property type="project" value="TreeGrafter"/>
</dbReference>
<feature type="domain" description="PLD phosphodiesterase" evidence="10">
    <location>
        <begin position="613"/>
        <end position="640"/>
    </location>
</feature>
<evidence type="ECO:0000256" key="3">
    <source>
        <dbReference type="ARBA" id="ARBA00022723"/>
    </source>
</evidence>
<keyword evidence="6 9" id="KW-0106">Calcium</keyword>
<evidence type="ECO:0000256" key="9">
    <source>
        <dbReference type="PIRNR" id="PIRNR036470"/>
    </source>
</evidence>
<sequence length="767" mass="87178">MELEDQKKFFHGTLEITIFDATPFAPSFPFNCVLTKPKPAYVTIKINKKKVAKTSSEHDRVWNQTFQILCAHPITDTTVTITLKTQCSALGRFRISAEQILTSDPAVINGFFSLVADNGSTKPNLKLKFMMWFRPAYLEPGWCKSLEGQSFQGIRNASFPQRSNCRVVLYQDAHHRVTFDPRAHDVSSNARNLWEDVYKAIESARHLVYIAGWALNPNLVLVRDKDTEIPHAVGVTIGELLKRKAHEGVAVRVMLWSDETSLPMIKNKGLMRTNDQTAFAYFKDTNVVCRLCPRLHKKLPTAFAHHQKTITVDTRVTNTNTKEREIMSFLGGFDLCDGRYDTEAHSLFRTLGTRDDFYQTSVAGAKLSRGGPREPWHDCHTCVVGGAAWDVLKNFEQRWTKQCNPSVLVNTSGIKNLVNRTVPGTTEEEDDRKWNVQVLRSIDHVSATEMPRGLPVEKSVHDGYVAAIRKAERFIYIENQYFMGSCDHWENKNDKISSGCKNLIPVEIALKIAAKIREKERFAVYIVIPMWPEGPPESETVEEMLHWTRETMSMMYRIIGEAIWESGDGSHPRDYLNFFCLANREEKRDGEFEAASSPHPNTQYWNAQRNRRFMIYVHSKLMIVDDAYILIGSANINQRSMDGCRDTEIAIGCYQEADTATNASEIRDYRLALWYEHTGGQISTGELSYSEPESVECVRGLRTMGERMWEIYSGDKVVDMLGVHLVAYPISVTRDGVVEEVGDGVFPDTKTLVKGKRSKMLPPVLTT</sequence>
<evidence type="ECO:0000313" key="11">
    <source>
        <dbReference type="EMBL" id="CAA7015518.1"/>
    </source>
</evidence>
<accession>A0A6D2HGW6</accession>
<dbReference type="Pfam" id="PF00614">
    <property type="entry name" value="PLDc"/>
    <property type="match status" value="1"/>
</dbReference>
<dbReference type="InterPro" id="IPR035892">
    <property type="entry name" value="C2_domain_sf"/>
</dbReference>
<comment type="catalytic activity">
    <reaction evidence="1 9">
        <text>a 1,2-diacyl-sn-glycero-3-phosphocholine + H2O = a 1,2-diacyl-sn-glycero-3-phosphate + choline + H(+)</text>
        <dbReference type="Rhea" id="RHEA:14445"/>
        <dbReference type="ChEBI" id="CHEBI:15354"/>
        <dbReference type="ChEBI" id="CHEBI:15377"/>
        <dbReference type="ChEBI" id="CHEBI:15378"/>
        <dbReference type="ChEBI" id="CHEBI:57643"/>
        <dbReference type="ChEBI" id="CHEBI:58608"/>
        <dbReference type="EC" id="3.1.4.4"/>
    </reaction>
</comment>
<evidence type="ECO:0000256" key="5">
    <source>
        <dbReference type="ARBA" id="ARBA00022801"/>
    </source>
</evidence>
<dbReference type="EC" id="3.1.4.4" evidence="2 9"/>
<dbReference type="CDD" id="cd09139">
    <property type="entry name" value="PLDc_pPLD_like_1"/>
    <property type="match status" value="1"/>
</dbReference>
<evidence type="ECO:0000256" key="8">
    <source>
        <dbReference type="ARBA" id="ARBA00023098"/>
    </source>
</evidence>
<dbReference type="GO" id="GO:0046470">
    <property type="term" value="P:phosphatidylcholine metabolic process"/>
    <property type="evidence" value="ECO:0007669"/>
    <property type="project" value="InterPro"/>
</dbReference>
<comment type="function">
    <text evidence="9">Hydrolyzes glycerol-phospholipids at the terminal phosphodiesteric bond.</text>
</comment>
<evidence type="ECO:0000256" key="7">
    <source>
        <dbReference type="ARBA" id="ARBA00022963"/>
    </source>
</evidence>
<dbReference type="Proteomes" id="UP000467841">
    <property type="component" value="Unassembled WGS sequence"/>
</dbReference>
<keyword evidence="4" id="KW-0677">Repeat</keyword>
<dbReference type="EMBL" id="CACVBM020000177">
    <property type="protein sequence ID" value="CAA7015518.1"/>
    <property type="molecule type" value="Genomic_DNA"/>
</dbReference>